<feature type="region of interest" description="Disordered" evidence="10">
    <location>
        <begin position="525"/>
        <end position="544"/>
    </location>
</feature>
<feature type="compositionally biased region" description="Basic and acidic residues" evidence="10">
    <location>
        <begin position="1843"/>
        <end position="1853"/>
    </location>
</feature>
<dbReference type="GO" id="GO:0000981">
    <property type="term" value="F:DNA-binding transcription factor activity, RNA polymerase II-specific"/>
    <property type="evidence" value="ECO:0007669"/>
    <property type="project" value="TreeGrafter"/>
</dbReference>
<dbReference type="PANTHER" id="PTHR45944:SF2">
    <property type="entry name" value="SCHNURRI, ISOFORM F"/>
    <property type="match status" value="1"/>
</dbReference>
<accession>A0A2H1X2R7</accession>
<evidence type="ECO:0000256" key="10">
    <source>
        <dbReference type="SAM" id="MobiDB-lite"/>
    </source>
</evidence>
<comment type="subcellular location">
    <subcellularLocation>
        <location evidence="1">Nucleus</location>
    </subcellularLocation>
</comment>
<feature type="region of interest" description="Disordered" evidence="10">
    <location>
        <begin position="1843"/>
        <end position="1911"/>
    </location>
</feature>
<feature type="region of interest" description="Disordered" evidence="10">
    <location>
        <begin position="251"/>
        <end position="279"/>
    </location>
</feature>
<feature type="domain" description="C2H2-type" evidence="11">
    <location>
        <begin position="217"/>
        <end position="246"/>
    </location>
</feature>
<evidence type="ECO:0000256" key="3">
    <source>
        <dbReference type="ARBA" id="ARBA00022737"/>
    </source>
</evidence>
<dbReference type="SMART" id="SM00355">
    <property type="entry name" value="ZnF_C2H2"/>
    <property type="match status" value="8"/>
</dbReference>
<gene>
    <name evidence="13" type="ORF">SFRICE_000074</name>
</gene>
<dbReference type="GO" id="GO:0008270">
    <property type="term" value="F:zinc ion binding"/>
    <property type="evidence" value="ECO:0007669"/>
    <property type="project" value="UniProtKB-KW"/>
</dbReference>
<proteinExistence type="predicted"/>
<evidence type="ECO:0000256" key="7">
    <source>
        <dbReference type="ARBA" id="ARBA00023163"/>
    </source>
</evidence>
<feature type="region of interest" description="Disordered" evidence="10">
    <location>
        <begin position="715"/>
        <end position="738"/>
    </location>
</feature>
<feature type="compositionally biased region" description="Polar residues" evidence="10">
    <location>
        <begin position="1006"/>
        <end position="1020"/>
    </location>
</feature>
<evidence type="ECO:0000256" key="8">
    <source>
        <dbReference type="ARBA" id="ARBA00023242"/>
    </source>
</evidence>
<feature type="region of interest" description="Disordered" evidence="10">
    <location>
        <begin position="1637"/>
        <end position="1656"/>
    </location>
</feature>
<feature type="compositionally biased region" description="Polar residues" evidence="10">
    <location>
        <begin position="262"/>
        <end position="279"/>
    </location>
</feature>
<dbReference type="InterPro" id="IPR051969">
    <property type="entry name" value="Zinc-finger_DNA-bd_regulators"/>
</dbReference>
<feature type="compositionally biased region" description="Low complexity" evidence="10">
    <location>
        <begin position="1570"/>
        <end position="1581"/>
    </location>
</feature>
<keyword evidence="4 9" id="KW-0863">Zinc-finger</keyword>
<feature type="domain" description="C2H2-type" evidence="11">
    <location>
        <begin position="189"/>
        <end position="216"/>
    </location>
</feature>
<evidence type="ECO:0000256" key="6">
    <source>
        <dbReference type="ARBA" id="ARBA00023015"/>
    </source>
</evidence>
<protein>
    <submittedName>
        <fullName evidence="13">SFRICE_000074</fullName>
    </submittedName>
</protein>
<dbReference type="EMBL" id="ODYU01013029">
    <property type="protein sequence ID" value="SOQ59650.1"/>
    <property type="molecule type" value="Genomic_DNA"/>
</dbReference>
<feature type="region of interest" description="Disordered" evidence="10">
    <location>
        <begin position="1568"/>
        <end position="1594"/>
    </location>
</feature>
<feature type="domain" description="C2H2-type" evidence="11">
    <location>
        <begin position="1697"/>
        <end position="1724"/>
    </location>
</feature>
<dbReference type="SUPFAM" id="SSF57667">
    <property type="entry name" value="beta-beta-alpha zinc fingers"/>
    <property type="match status" value="5"/>
</dbReference>
<feature type="domain" description="C2H2-type" evidence="11">
    <location>
        <begin position="1270"/>
        <end position="1294"/>
    </location>
</feature>
<dbReference type="PANTHER" id="PTHR45944">
    <property type="entry name" value="SCHNURRI, ISOFORM F"/>
    <property type="match status" value="1"/>
</dbReference>
<evidence type="ECO:0000259" key="11">
    <source>
        <dbReference type="PROSITE" id="PS50157"/>
    </source>
</evidence>
<dbReference type="SMART" id="SM00451">
    <property type="entry name" value="ZnF_U1"/>
    <property type="match status" value="3"/>
</dbReference>
<keyword evidence="6" id="KW-0805">Transcription regulation</keyword>
<keyword evidence="5" id="KW-0862">Zinc</keyword>
<feature type="compositionally biased region" description="Polar residues" evidence="10">
    <location>
        <begin position="1857"/>
        <end position="1866"/>
    </location>
</feature>
<feature type="compositionally biased region" description="Polar residues" evidence="10">
    <location>
        <begin position="1363"/>
        <end position="1373"/>
    </location>
</feature>
<feature type="domain" description="C2H2-type" evidence="11">
    <location>
        <begin position="1770"/>
        <end position="1799"/>
    </location>
</feature>
<name>A0A2H1X2R7_SPOFR</name>
<feature type="region of interest" description="Disordered" evidence="10">
    <location>
        <begin position="1006"/>
        <end position="1026"/>
    </location>
</feature>
<feature type="compositionally biased region" description="Basic and acidic residues" evidence="10">
    <location>
        <begin position="1882"/>
        <end position="1903"/>
    </location>
</feature>
<dbReference type="Pfam" id="PF00096">
    <property type="entry name" value="zf-C2H2"/>
    <property type="match status" value="5"/>
</dbReference>
<feature type="domain" description="C2H2-type" evidence="11">
    <location>
        <begin position="1725"/>
        <end position="1754"/>
    </location>
</feature>
<evidence type="ECO:0000256" key="2">
    <source>
        <dbReference type="ARBA" id="ARBA00022723"/>
    </source>
</evidence>
<dbReference type="InterPro" id="IPR003604">
    <property type="entry name" value="Matrin/U1-like-C_Znf_C2H2"/>
</dbReference>
<sequence>MEAGGVLAADTGVARAAWLGARPAGGGRPPGFLCTNVAGTMPLTQEKRLDSNFSNNNDHSYLHKKFKKMASTITVFPSNLPKTGEVRHKESIVSSSAGNLSISNGSIAAAHPEIEKIKTKSEKQHLEVHNVEKNVQINYSDENSRLSNVNNIVQVTGQTSVTDEFSNKTENLENDLIKEAYNAGVGGRYICPYCKLSCAKPSVLQKHIRAHTNERPYPCAPCGFAFKTKSNLYKHQRSRTHALRMQGADVSVPLNDDDLSGGSESDTSIPPTSMSETGSDASIIRADNVESNDSAELIIDTNMPSTSTSYSLVDNSKSKTIYKPKFRAALYQDDEKEKVKKSISPNADFLTEHISKIISDNEAIVDVIETPLQKKYGKIKQIAESKQFMTDLAEIKSEPSPLNLTKSNHESDNSYRKRSHSESFSQSDHQKHPLNPEGSIIKDLLLKTKMNGIASVTGEIIEGPLFICPLCQIMYRSADNLETHRLYYCKGTIGTNNISQKEVKSIRPENIYVRSNSINVRLPESSTNYSRTTNSTKSSPSRIKPDNLVILKPESNDVVAPLPSPGPLLGNTRLVDTRVQTDYGRKNESLKVKPLASPKRRIDSRADNYSPRLIENISPRSNDLYPQPKIRCIDANSTTLRSMDEMAQHMRHNSTSLQMFGGEVKIVDHSGSTTTLRIEPSKNQLSPILIQQNLSPSKLGNDVEASSVVVRSGLHSGGTIMHNPPTPKEALGTPQPQTPRISISTAPSIPSSNLPNIHDITHFQFPPLSAITAFNPLTLPPLSPSSASPNGATTIFHGGKLIPHVPGIPGPNTPGVFVGNPNTHAKNVINQDGNKLSIQTNLEDPHTNSIVNIQSSKGTITKYDSHQLRNSKSPNLRPTKIESEEHIQDHCNTETPHYISAVPIIKIKNVDDTNMSPKSITSNLVKTMIRQEAGVKRNSDGIPRTPVLKENINFPTHKLSKNREKSTTNYSYKNIEVKSDKELRNFNFENLITKAEIYNNQIPSSSEVQKNTNAQETPVSAYSERSETSYFQKNVINKPTAEERKPKFLRPSTLPLKPGTFTPKRHHGITPNANTMPLVSPETPRPAKAYGQLYLNGNAYTYLGLKCSTKVFYCTINRPQPTYVPNQHFLSMYSNWQLLSELTPDPLGLSASSAMSLYDSRHRPQAVAVAVIKQDLVLTHSSQWKRIVKDSKQAVQVVDMKKSDDNKFSVCDNVTTPKKEVTGGFESNEEYTYVRGRGRGRYVCSECGIRCKKPSMLKKHIRTHTDVRPYTCVHCAFSFKTKGNLTKHMKSKAHYKKCCELGINPNEGNDTEGGELAQCSGETDDDTESEGDEGNEGETESSDTEAYKSRLPEHEAAHCLLSLGSSRPTTSATPGLITSARPSTYPYTPAGLDNVTTENNPERSSNSQTSPADTRLSTENEPMDLSKTETKTTQNNIPEIPTARESSVLASLASNTAKLPNHQSQWTNGEPMLHTYLTERALQDSKIKQSQLTGNLSKLRKIDIEKSTYTDSYCSMDSNNKIVTSTKNSFITPVSSSRVNYNDTKVSEESDNALKSPTVLRDEASVIRGESNVSTSSVNENKGTLTQSHSNAENAKHVVSEYLKHARINHIQTHEESIQNQNDDSNEDNVLVIREDNTKQDEQFSESESVKPPSLDHEPVARKVVIGVGGVAFKVTKGKDFENSSYSPGRLMEDGRRVCDFCNKTFTKPSQLRLHLNIHYMERPFRCSVCAVSFRTRGHLQKHERSGSHHNKVSMTSTFGAATSFNPRPFRCSDCNIAFRIHGHLAKHLRSKMHVMRLECLFKLPFGTFTEIERAGVSLTDIDTTDCASSLASLQSLARKLHEKDPTKLEYREPNGATHTGSSTGRESSEDEDTAACENMSESEKDIEGKTIDSNEGQDKDMRVNYSATDI</sequence>
<evidence type="ECO:0000256" key="5">
    <source>
        <dbReference type="ARBA" id="ARBA00022833"/>
    </source>
</evidence>
<organism evidence="13">
    <name type="scientific">Spodoptera frugiperda</name>
    <name type="common">Fall armyworm</name>
    <dbReference type="NCBI Taxonomy" id="7108"/>
    <lineage>
        <taxon>Eukaryota</taxon>
        <taxon>Metazoa</taxon>
        <taxon>Ecdysozoa</taxon>
        <taxon>Arthropoda</taxon>
        <taxon>Hexapoda</taxon>
        <taxon>Insecta</taxon>
        <taxon>Pterygota</taxon>
        <taxon>Neoptera</taxon>
        <taxon>Endopterygota</taxon>
        <taxon>Lepidoptera</taxon>
        <taxon>Glossata</taxon>
        <taxon>Ditrysia</taxon>
        <taxon>Noctuoidea</taxon>
        <taxon>Noctuidae</taxon>
        <taxon>Amphipyrinae</taxon>
        <taxon>Spodoptera</taxon>
    </lineage>
</organism>
<feature type="domain" description="CCHC HIVEP-type" evidence="12">
    <location>
        <begin position="463"/>
        <end position="493"/>
    </location>
</feature>
<feature type="domain" description="C2H2-type" evidence="11">
    <location>
        <begin position="1242"/>
        <end position="1269"/>
    </location>
</feature>
<dbReference type="FunFam" id="3.30.160.60:FF:000594">
    <property type="entry name" value="Transcription factor HIVEP2"/>
    <property type="match status" value="1"/>
</dbReference>
<keyword evidence="3" id="KW-0677">Repeat</keyword>
<evidence type="ECO:0000259" key="12">
    <source>
        <dbReference type="PROSITE" id="PS51811"/>
    </source>
</evidence>
<evidence type="ECO:0000313" key="13">
    <source>
        <dbReference type="EMBL" id="SOQ59650.1"/>
    </source>
</evidence>
<evidence type="ECO:0000256" key="4">
    <source>
        <dbReference type="ARBA" id="ARBA00022771"/>
    </source>
</evidence>
<feature type="region of interest" description="Disordered" evidence="10">
    <location>
        <begin position="1050"/>
        <end position="1079"/>
    </location>
</feature>
<dbReference type="FunFam" id="3.30.160.60:FF:000145">
    <property type="entry name" value="Zinc finger protein 574"/>
    <property type="match status" value="2"/>
</dbReference>
<dbReference type="PROSITE" id="PS50157">
    <property type="entry name" value="ZINC_FINGER_C2H2_2"/>
    <property type="match status" value="7"/>
</dbReference>
<dbReference type="InterPro" id="IPR034729">
    <property type="entry name" value="Znf_CCHC_HIVEP"/>
</dbReference>
<dbReference type="GO" id="GO:0005634">
    <property type="term" value="C:nucleus"/>
    <property type="evidence" value="ECO:0007669"/>
    <property type="project" value="UniProtKB-SubCell"/>
</dbReference>
<keyword evidence="7" id="KW-0804">Transcription</keyword>
<dbReference type="PROSITE" id="PS51811">
    <property type="entry name" value="ZF_CCHC_HIVEP"/>
    <property type="match status" value="1"/>
</dbReference>
<dbReference type="InterPro" id="IPR013087">
    <property type="entry name" value="Znf_C2H2_type"/>
</dbReference>
<feature type="compositionally biased region" description="Polar residues" evidence="10">
    <location>
        <begin position="1582"/>
        <end position="1593"/>
    </location>
</feature>
<evidence type="ECO:0000256" key="1">
    <source>
        <dbReference type="ARBA" id="ARBA00004123"/>
    </source>
</evidence>
<feature type="compositionally biased region" description="Acidic residues" evidence="10">
    <location>
        <begin position="1322"/>
        <end position="1343"/>
    </location>
</feature>
<keyword evidence="2" id="KW-0479">Metal-binding</keyword>
<evidence type="ECO:0000256" key="9">
    <source>
        <dbReference type="PROSITE-ProRule" id="PRU00042"/>
    </source>
</evidence>
<reference evidence="13" key="1">
    <citation type="submission" date="2016-07" db="EMBL/GenBank/DDBJ databases">
        <authorList>
            <person name="Bretaudeau A."/>
        </authorList>
    </citation>
    <scope>NUCLEOTIDE SEQUENCE</scope>
    <source>
        <strain evidence="13">Rice</strain>
        <tissue evidence="13">Whole body</tissue>
    </source>
</reference>
<keyword evidence="8" id="KW-0539">Nucleus</keyword>
<feature type="region of interest" description="Disordered" evidence="10">
    <location>
        <begin position="399"/>
        <end position="436"/>
    </location>
</feature>
<dbReference type="InterPro" id="IPR036236">
    <property type="entry name" value="Znf_C2H2_sf"/>
</dbReference>
<feature type="compositionally biased region" description="Low complexity" evidence="10">
    <location>
        <begin position="525"/>
        <end position="539"/>
    </location>
</feature>
<feature type="region of interest" description="Disordered" evidence="10">
    <location>
        <begin position="1307"/>
        <end position="1348"/>
    </location>
</feature>
<dbReference type="GO" id="GO:0000978">
    <property type="term" value="F:RNA polymerase II cis-regulatory region sequence-specific DNA binding"/>
    <property type="evidence" value="ECO:0007669"/>
    <property type="project" value="TreeGrafter"/>
</dbReference>
<dbReference type="Gene3D" id="3.30.160.60">
    <property type="entry name" value="Classic Zinc Finger"/>
    <property type="match status" value="7"/>
</dbReference>
<feature type="region of interest" description="Disordered" evidence="10">
    <location>
        <begin position="1363"/>
        <end position="1434"/>
    </location>
</feature>
<feature type="compositionally biased region" description="Polar residues" evidence="10">
    <location>
        <begin position="1394"/>
        <end position="1420"/>
    </location>
</feature>
<dbReference type="PROSITE" id="PS00028">
    <property type="entry name" value="ZINC_FINGER_C2H2_1"/>
    <property type="match status" value="7"/>
</dbReference>